<sequence length="139" mass="15931">MREIVIKNIKDRFGVLSELASSLTEVQFISKLDVPKYKTIEDHLWCIVGARESYFKALAAGKWQGFSCSLADGSDKLSYELALRQTQERFDRVLSNVLWNESTENILASLYEHETMHEGQIIRLIYGLGLEMPQSSKWA</sequence>
<dbReference type="EMBL" id="VKAD01000001">
    <property type="protein sequence ID" value="TXR53859.1"/>
    <property type="molecule type" value="Genomic_DNA"/>
</dbReference>
<protein>
    <recommendedName>
        <fullName evidence="3">DinB family protein</fullName>
    </recommendedName>
</protein>
<dbReference type="Proteomes" id="UP000321764">
    <property type="component" value="Unassembled WGS sequence"/>
</dbReference>
<evidence type="ECO:0000313" key="2">
    <source>
        <dbReference type="Proteomes" id="UP000321764"/>
    </source>
</evidence>
<gene>
    <name evidence="1" type="ORF">FME95_04695</name>
</gene>
<dbReference type="OrthoDB" id="2862789at2"/>
<comment type="caution">
    <text evidence="1">The sequence shown here is derived from an EMBL/GenBank/DDBJ whole genome shotgun (WGS) entry which is preliminary data.</text>
</comment>
<organism evidence="1 2">
    <name type="scientific">Reinekea thalattae</name>
    <dbReference type="NCBI Taxonomy" id="2593301"/>
    <lineage>
        <taxon>Bacteria</taxon>
        <taxon>Pseudomonadati</taxon>
        <taxon>Pseudomonadota</taxon>
        <taxon>Gammaproteobacteria</taxon>
        <taxon>Oceanospirillales</taxon>
        <taxon>Saccharospirillaceae</taxon>
        <taxon>Reinekea</taxon>
    </lineage>
</organism>
<evidence type="ECO:0008006" key="3">
    <source>
        <dbReference type="Google" id="ProtNLM"/>
    </source>
</evidence>
<proteinExistence type="predicted"/>
<reference evidence="1 2" key="1">
    <citation type="submission" date="2019-07" db="EMBL/GenBank/DDBJ databases">
        <title>Reinekea sp. strain SSH23 genome sequencing and assembly.</title>
        <authorList>
            <person name="Kim I."/>
        </authorList>
    </citation>
    <scope>NUCLEOTIDE SEQUENCE [LARGE SCALE GENOMIC DNA]</scope>
    <source>
        <strain evidence="1 2">SSH23</strain>
    </source>
</reference>
<keyword evidence="2" id="KW-1185">Reference proteome</keyword>
<name>A0A5C8Z9A5_9GAMM</name>
<dbReference type="RefSeq" id="WP_147713258.1">
    <property type="nucleotide sequence ID" value="NZ_VKAD01000001.1"/>
</dbReference>
<dbReference type="InterPro" id="IPR034660">
    <property type="entry name" value="DinB/YfiT-like"/>
</dbReference>
<dbReference type="Gene3D" id="1.20.120.450">
    <property type="entry name" value="dinb family like domain"/>
    <property type="match status" value="1"/>
</dbReference>
<dbReference type="AlphaFoldDB" id="A0A5C8Z9A5"/>
<accession>A0A5C8Z9A5</accession>
<evidence type="ECO:0000313" key="1">
    <source>
        <dbReference type="EMBL" id="TXR53859.1"/>
    </source>
</evidence>
<dbReference type="SUPFAM" id="SSF109854">
    <property type="entry name" value="DinB/YfiT-like putative metalloenzymes"/>
    <property type="match status" value="1"/>
</dbReference>